<feature type="region of interest" description="Disordered" evidence="1">
    <location>
        <begin position="1203"/>
        <end position="1239"/>
    </location>
</feature>
<feature type="compositionally biased region" description="Acidic residues" evidence="1">
    <location>
        <begin position="1565"/>
        <end position="1585"/>
    </location>
</feature>
<feature type="compositionally biased region" description="Polar residues" evidence="1">
    <location>
        <begin position="952"/>
        <end position="973"/>
    </location>
</feature>
<dbReference type="GO" id="GO:0009986">
    <property type="term" value="C:cell surface"/>
    <property type="evidence" value="ECO:0007669"/>
    <property type="project" value="TreeGrafter"/>
</dbReference>
<dbReference type="EMBL" id="LT598484">
    <property type="protein sequence ID" value="SCV01050.1"/>
    <property type="molecule type" value="Genomic_DNA"/>
</dbReference>
<feature type="compositionally biased region" description="Low complexity" evidence="1">
    <location>
        <begin position="89"/>
        <end position="138"/>
    </location>
</feature>
<feature type="region of interest" description="Disordered" evidence="1">
    <location>
        <begin position="851"/>
        <end position="875"/>
    </location>
</feature>
<dbReference type="InterPro" id="IPR039295">
    <property type="entry name" value="MSB2"/>
</dbReference>
<evidence type="ECO:0000313" key="5">
    <source>
        <dbReference type="Proteomes" id="UP000191144"/>
    </source>
</evidence>
<feature type="region of interest" description="Disordered" evidence="1">
    <location>
        <begin position="447"/>
        <end position="492"/>
    </location>
</feature>
<feature type="compositionally biased region" description="Polar residues" evidence="1">
    <location>
        <begin position="462"/>
        <end position="492"/>
    </location>
</feature>
<feature type="compositionally biased region" description="Low complexity" evidence="1">
    <location>
        <begin position="1225"/>
        <end position="1239"/>
    </location>
</feature>
<proteinExistence type="predicted"/>
<keyword evidence="2" id="KW-0472">Membrane</keyword>
<feature type="compositionally biased region" description="Polar residues" evidence="1">
    <location>
        <begin position="859"/>
        <end position="875"/>
    </location>
</feature>
<dbReference type="GO" id="GO:0005576">
    <property type="term" value="C:extracellular region"/>
    <property type="evidence" value="ECO:0007669"/>
    <property type="project" value="TreeGrafter"/>
</dbReference>
<dbReference type="GO" id="GO:0005034">
    <property type="term" value="F:osmosensor activity"/>
    <property type="evidence" value="ECO:0007669"/>
    <property type="project" value="InterPro"/>
</dbReference>
<dbReference type="Proteomes" id="UP000191144">
    <property type="component" value="Chromosome G"/>
</dbReference>
<organism evidence="4 5">
    <name type="scientific">Lachancea meyersii CBS 8951</name>
    <dbReference type="NCBI Taxonomy" id="1266667"/>
    <lineage>
        <taxon>Eukaryota</taxon>
        <taxon>Fungi</taxon>
        <taxon>Dikarya</taxon>
        <taxon>Ascomycota</taxon>
        <taxon>Saccharomycotina</taxon>
        <taxon>Saccharomycetes</taxon>
        <taxon>Saccharomycetales</taxon>
        <taxon>Saccharomycetaceae</taxon>
        <taxon>Lachancea</taxon>
    </lineage>
</organism>
<feature type="region of interest" description="Disordered" evidence="1">
    <location>
        <begin position="623"/>
        <end position="643"/>
    </location>
</feature>
<feature type="region of interest" description="Disordered" evidence="1">
    <location>
        <begin position="535"/>
        <end position="591"/>
    </location>
</feature>
<feature type="region of interest" description="Disordered" evidence="1">
    <location>
        <begin position="887"/>
        <end position="973"/>
    </location>
</feature>
<feature type="region of interest" description="Disordered" evidence="1">
    <location>
        <begin position="89"/>
        <end position="293"/>
    </location>
</feature>
<evidence type="ECO:0000256" key="2">
    <source>
        <dbReference type="SAM" id="Phobius"/>
    </source>
</evidence>
<evidence type="ECO:0000256" key="3">
    <source>
        <dbReference type="SAM" id="SignalP"/>
    </source>
</evidence>
<feature type="compositionally biased region" description="Polar residues" evidence="1">
    <location>
        <begin position="204"/>
        <end position="216"/>
    </location>
</feature>
<feature type="compositionally biased region" description="Low complexity" evidence="1">
    <location>
        <begin position="572"/>
        <end position="591"/>
    </location>
</feature>
<feature type="signal peptide" evidence="3">
    <location>
        <begin position="1"/>
        <end position="26"/>
    </location>
</feature>
<evidence type="ECO:0000313" key="4">
    <source>
        <dbReference type="EMBL" id="SCV01050.1"/>
    </source>
</evidence>
<feature type="compositionally biased region" description="Polar residues" evidence="1">
    <location>
        <begin position="633"/>
        <end position="643"/>
    </location>
</feature>
<feature type="compositionally biased region" description="Polar residues" evidence="1">
    <location>
        <begin position="139"/>
        <end position="161"/>
    </location>
</feature>
<feature type="compositionally biased region" description="Low complexity" evidence="1">
    <location>
        <begin position="535"/>
        <end position="563"/>
    </location>
</feature>
<dbReference type="GO" id="GO:0030427">
    <property type="term" value="C:site of polarized growth"/>
    <property type="evidence" value="ECO:0007669"/>
    <property type="project" value="TreeGrafter"/>
</dbReference>
<keyword evidence="5" id="KW-1185">Reference proteome</keyword>
<dbReference type="GO" id="GO:0000282">
    <property type="term" value="P:cellular bud site selection"/>
    <property type="evidence" value="ECO:0007669"/>
    <property type="project" value="TreeGrafter"/>
</dbReference>
<accession>A0A1G4KA50</accession>
<gene>
    <name evidence="4" type="ORF">LAME_0G13740G</name>
</gene>
<keyword evidence="2" id="KW-0812">Transmembrane</keyword>
<feature type="compositionally biased region" description="Low complexity" evidence="1">
    <location>
        <begin position="933"/>
        <end position="951"/>
    </location>
</feature>
<feature type="chain" id="PRO_5009236432" evidence="3">
    <location>
        <begin position="27"/>
        <end position="1843"/>
    </location>
</feature>
<dbReference type="GO" id="GO:0006972">
    <property type="term" value="P:hyperosmotic response"/>
    <property type="evidence" value="ECO:0007669"/>
    <property type="project" value="TreeGrafter"/>
</dbReference>
<dbReference type="GO" id="GO:0031505">
    <property type="term" value="P:fungal-type cell wall organization"/>
    <property type="evidence" value="ECO:0007669"/>
    <property type="project" value="TreeGrafter"/>
</dbReference>
<sequence length="1843" mass="192448">MITGAKPRQLICLLVYLLMLAGSTHAGSAYYKRATQDLSPQGNTTAHSASVGLSSATGITSAGSSVASSERSIGTDAIAALTLSDEASTFEQSTTSATTTDASLSVISSENSDSSTSELLSTTSSAPSSTQLTSTTPTDWGSYSSELASTDPISSGSSVAETSSPFPKSSSASPSVQSATSVSSNSPSSFSSASTGSDTFSSTPAMTTISTASSAGSLPVDTDSQTTTSMDSPSAATTSSPFATTTDSSSVTITSSPFATTTEPRSSVSTDSTTASGSPPLTATYTPNTSDYYTQSTSSVTTMITPISIEYSFTANTFSQPIIESTVPPTSSASLSEPTTDDATPSGSSSLQSTDLLGGRSTFSTGSPNPDSSFTTASTGSPMPAGSTLSTTSSPASISLISAQSTESRSISAASASFVVSAQTTSSSLSADFTQAVRTTQVETSGFFSSYASPTPTTTSTEVSDQPTRGNSATSGSQVGTSANSRSSTQSLNTAALSGTSRFAGATPAYTQASSVSPGASQPVSISLSSSSQLPFSSLQSANPSDRTPTTLSSTLSSRTSLTGASQEFQRTSDNTGTSDSTSTGTTSTISSSQIAPTFSLIGQFSTESDSYSLLQSSSFSQSPLVSQEETPRSSQVPETVYSTDSSSFTVQASVSTAVSGTTEVPQSSITESSVFLSGSLPMSSFSYPNTVTRSEASAVVGSSSQLNVGMTNSPSTDTSYTISESSESPTSAFQTSKSSTLSSTDSAGTFYDGSTTSISSESSKEVSFFPRPSSTDTFESQSNTLPSSHLYASTATLLTSSIDGAGFGSSTNSESSSKAFDTTGSLMTSLASPTGASSFEMASRGSTASTLSSSATSFQPVTSDRPSGPNSALSALSTIKNSYTESTGLTSYTPANDRTSSKQTGGDSGTLSSKTTISENSMSDTGATTTEASKAFISSSSKTSNGQSSSETVQQSDIASTTSISEQKTSISGNIGNSAATTNWLPYSLVTASAFGTASYQSSFDVQATATLPQVILPSAPASKAQNYSQITVGFKRELNYPFLIENSLASAQIFSFLPGILTYPFMSWRDHHRNTTFPEKREFTETRGVLRGTSGQGDGDFHASALTVLDTVRAIQNLSELLETNFSDVAVNEILPLLIPGDSYISSIAVVYFPTSAIDILQKMVLNNNSKVYSNPDPALKSLSLLIDPTVPLTGLIDSALSSGDSPSGSSGSSEGGGGSSTGGSNSDTNKSGNKNGNDSGALDGYGIFHVTFSRGERLLIFLPVFLFFLAIWVLITLAIFGRMCKLDPIRERFDHEDKKWNADDQTVAVYFMPPFHRRPSHLSRDLEKYLDSSNPVGDTSSSETYDDGDLVPMGNNMIFSKSTGLFYQIDEDGNFYFAGTPGKADFSATSKLIEGNSDSRPADSIVGFGAISDNQPHSVTTLKSQRNSELDELNVDDEGNVELSVLDFERLSLDENNTDTFESYNNQNYYKLNQFLSQLSDAEDTEVPAHPKSTEAQEIDTSSNSNSKPLPLSSDSSNLMGQLSAEDENLEEYFYSEDLENGASFDANGTRHIQDGRASTDLEQEAYDEDVDDADDVEDLEFESTSASSGDEDEDDGVNDVHVGEFDELDEVIYRRLSSASGFTGELRGSSSLNTFGTGAPIQYSDSRLSYTRSLSATSEQGLLETAIKSMPTRQNSGGVIRSVHVGTDSSSDPPERPPRPSSMVSFAEDSDADLSHLSARVSAIPAGQNSETESGINIGSRKASFRSSQPTDPEVPAASRAQEGSKSVSVSRPERSKRASFRQSVVYTLHNANIFHGSGRKRSSTVDDVGPRGHTKDDLHKIQISRPIRSENSLGWADN</sequence>
<keyword evidence="2" id="KW-1133">Transmembrane helix</keyword>
<feature type="compositionally biased region" description="Polar residues" evidence="1">
    <location>
        <begin position="1731"/>
        <end position="1741"/>
    </location>
</feature>
<feature type="compositionally biased region" description="Low complexity" evidence="1">
    <location>
        <begin position="755"/>
        <end position="768"/>
    </location>
</feature>
<feature type="compositionally biased region" description="Basic and acidic residues" evidence="1">
    <location>
        <begin position="1813"/>
        <end position="1825"/>
    </location>
</feature>
<dbReference type="PANTHER" id="PTHR35778:SF1">
    <property type="entry name" value="SIGNALING MUCIN HKR1-RELATED"/>
    <property type="match status" value="1"/>
</dbReference>
<dbReference type="GO" id="GO:0005886">
    <property type="term" value="C:plasma membrane"/>
    <property type="evidence" value="ECO:0007669"/>
    <property type="project" value="InterPro"/>
</dbReference>
<feature type="region of interest" description="Disordered" evidence="1">
    <location>
        <begin position="1485"/>
        <end position="1522"/>
    </location>
</feature>
<feature type="region of interest" description="Disordered" evidence="1">
    <location>
        <begin position="1800"/>
        <end position="1843"/>
    </location>
</feature>
<evidence type="ECO:0000256" key="1">
    <source>
        <dbReference type="SAM" id="MobiDB-lite"/>
    </source>
</evidence>
<dbReference type="OrthoDB" id="3366093at2759"/>
<feature type="region of interest" description="Disordered" evidence="1">
    <location>
        <begin position="1673"/>
        <end position="1715"/>
    </location>
</feature>
<feature type="region of interest" description="Disordered" evidence="1">
    <location>
        <begin position="1727"/>
        <end position="1785"/>
    </location>
</feature>
<protein>
    <submittedName>
        <fullName evidence="4">LAME_0G13740g1_1</fullName>
    </submittedName>
</protein>
<feature type="compositionally biased region" description="Low complexity" evidence="1">
    <location>
        <begin position="221"/>
        <end position="256"/>
    </location>
</feature>
<feature type="compositionally biased region" description="Low complexity" evidence="1">
    <location>
        <begin position="732"/>
        <end position="747"/>
    </location>
</feature>
<feature type="compositionally biased region" description="Low complexity" evidence="1">
    <location>
        <begin position="1204"/>
        <end position="1215"/>
    </location>
</feature>
<keyword evidence="3" id="KW-0732">Signal</keyword>
<feature type="compositionally biased region" description="Polar residues" evidence="1">
    <location>
        <begin position="257"/>
        <end position="293"/>
    </location>
</feature>
<feature type="transmembrane region" description="Helical" evidence="2">
    <location>
        <begin position="1261"/>
        <end position="1283"/>
    </location>
</feature>
<reference evidence="5" key="1">
    <citation type="submission" date="2016-03" db="EMBL/GenBank/DDBJ databases">
        <authorList>
            <person name="Devillers Hugo."/>
        </authorList>
    </citation>
    <scope>NUCLEOTIDE SEQUENCE [LARGE SCALE GENOMIC DNA]</scope>
</reference>
<feature type="compositionally biased region" description="Polar residues" evidence="1">
    <location>
        <begin position="773"/>
        <end position="786"/>
    </location>
</feature>
<feature type="compositionally biased region" description="Low complexity" evidence="1">
    <location>
        <begin position="1505"/>
        <end position="1522"/>
    </location>
</feature>
<feature type="region of interest" description="Disordered" evidence="1">
    <location>
        <begin position="324"/>
        <end position="394"/>
    </location>
</feature>
<feature type="compositionally biased region" description="Polar residues" evidence="1">
    <location>
        <begin position="709"/>
        <end position="731"/>
    </location>
</feature>
<feature type="compositionally biased region" description="Polar residues" evidence="1">
    <location>
        <begin position="887"/>
        <end position="932"/>
    </location>
</feature>
<feature type="region of interest" description="Disordered" evidence="1">
    <location>
        <begin position="709"/>
        <end position="786"/>
    </location>
</feature>
<dbReference type="GO" id="GO:0001402">
    <property type="term" value="P:signal transduction involved in filamentous growth"/>
    <property type="evidence" value="ECO:0007669"/>
    <property type="project" value="TreeGrafter"/>
</dbReference>
<name>A0A1G4KA50_9SACH</name>
<feature type="region of interest" description="Disordered" evidence="1">
    <location>
        <begin position="1560"/>
        <end position="1603"/>
    </location>
</feature>
<dbReference type="GO" id="GO:0007232">
    <property type="term" value="P:osmosensory signaling pathway via Sho1 osmosensor"/>
    <property type="evidence" value="ECO:0007669"/>
    <property type="project" value="InterPro"/>
</dbReference>
<dbReference type="PANTHER" id="PTHR35778">
    <property type="entry name" value="SIGNALING MUCIN HKR1-RELATED"/>
    <property type="match status" value="1"/>
</dbReference>
<feature type="compositionally biased region" description="Low complexity" evidence="1">
    <location>
        <begin position="162"/>
        <end position="203"/>
    </location>
</feature>